<accession>A0A5N5T9V1</accession>
<evidence type="ECO:0000256" key="5">
    <source>
        <dbReference type="ARBA" id="ARBA00022946"/>
    </source>
</evidence>
<sequence>MFNIFAKYYLKSIIPPTSLFKNPRLFSPLCMFFKFLNPNLFRKSSLYLYRTQISSISKREISGKRQFVLPSLLTLSFSIPFIGNFLESESKEEEESDDAKVVLIMKRAVLAMQNGKPAVAEQLLHLALKSAQETDNQDAVTYIHDLMANFAFENEEYKKAETLFVDVLKRFLEKGISEDDNAVVEVSLKMASIYSHLGDNEKASQGFQFCIDTQEKKMKSMGEENVDKDTLVLWAMSHDWFGRFLLGLAHYDRAKEHFRKAYDVCLKVKGAEDPHVSVLLNDLGSVCFLQKNYDEAIDYFNEAINLAKLYQSEELASFYVNLGTVYLQKKAFEEAELNCNRAMRIAKKDENKEALKESIVCLKTLKDLKK</sequence>
<gene>
    <name evidence="9" type="ORF">Anas_14548</name>
</gene>
<dbReference type="GO" id="GO:0005743">
    <property type="term" value="C:mitochondrial inner membrane"/>
    <property type="evidence" value="ECO:0007669"/>
    <property type="project" value="TreeGrafter"/>
</dbReference>
<keyword evidence="4 7" id="KW-0802">TPR repeat</keyword>
<reference evidence="9 10" key="1">
    <citation type="journal article" date="2019" name="PLoS Biol.">
        <title>Sex chromosomes control vertical transmission of feminizing Wolbachia symbionts in an isopod.</title>
        <authorList>
            <person name="Becking T."/>
            <person name="Chebbi M.A."/>
            <person name="Giraud I."/>
            <person name="Moumen B."/>
            <person name="Laverre T."/>
            <person name="Caubet Y."/>
            <person name="Peccoud J."/>
            <person name="Gilbert C."/>
            <person name="Cordaux R."/>
        </authorList>
    </citation>
    <scope>NUCLEOTIDE SEQUENCE [LARGE SCALE GENOMIC DNA]</scope>
    <source>
        <strain evidence="9">ANa2</strain>
        <tissue evidence="9">Whole body excluding digestive tract and cuticle</tissue>
    </source>
</reference>
<keyword evidence="10" id="KW-1185">Reference proteome</keyword>
<dbReference type="Pfam" id="PF12862">
    <property type="entry name" value="ANAPC5"/>
    <property type="match status" value="2"/>
</dbReference>
<dbReference type="GO" id="GO:0034551">
    <property type="term" value="P:mitochondrial respiratory chain complex III assembly"/>
    <property type="evidence" value="ECO:0007669"/>
    <property type="project" value="InterPro"/>
</dbReference>
<evidence type="ECO:0000256" key="7">
    <source>
        <dbReference type="PROSITE-ProRule" id="PRU00339"/>
    </source>
</evidence>
<comment type="subcellular location">
    <subcellularLocation>
        <location evidence="1">Mitochondrion</location>
    </subcellularLocation>
</comment>
<evidence type="ECO:0000313" key="9">
    <source>
        <dbReference type="EMBL" id="KAB7501780.1"/>
    </source>
</evidence>
<dbReference type="InterPro" id="IPR026000">
    <property type="entry name" value="Apc5_dom"/>
</dbReference>
<protein>
    <submittedName>
        <fullName evidence="9">Tetratricopeptide repeat protein 19-like protein, mitochondrial</fullName>
    </submittedName>
</protein>
<evidence type="ECO:0000259" key="8">
    <source>
        <dbReference type="Pfam" id="PF12862"/>
    </source>
</evidence>
<evidence type="ECO:0000313" key="10">
    <source>
        <dbReference type="Proteomes" id="UP000326759"/>
    </source>
</evidence>
<comment type="caution">
    <text evidence="9">The sequence shown here is derived from an EMBL/GenBank/DDBJ whole genome shotgun (WGS) entry which is preliminary data.</text>
</comment>
<dbReference type="Gene3D" id="1.25.40.10">
    <property type="entry name" value="Tetratricopeptide repeat domain"/>
    <property type="match status" value="2"/>
</dbReference>
<dbReference type="SUPFAM" id="SSF48452">
    <property type="entry name" value="TPR-like"/>
    <property type="match status" value="2"/>
</dbReference>
<dbReference type="SMART" id="SM00028">
    <property type="entry name" value="TPR"/>
    <property type="match status" value="3"/>
</dbReference>
<dbReference type="EMBL" id="SEYY01009535">
    <property type="protein sequence ID" value="KAB7501780.1"/>
    <property type="molecule type" value="Genomic_DNA"/>
</dbReference>
<feature type="domain" description="Anaphase-promoting complex subunit 5" evidence="8">
    <location>
        <begin position="104"/>
        <end position="151"/>
    </location>
</feature>
<keyword evidence="3" id="KW-0677">Repeat</keyword>
<keyword evidence="5" id="KW-0809">Transit peptide</keyword>
<dbReference type="InterPro" id="IPR011990">
    <property type="entry name" value="TPR-like_helical_dom_sf"/>
</dbReference>
<evidence type="ECO:0000256" key="6">
    <source>
        <dbReference type="ARBA" id="ARBA00023128"/>
    </source>
</evidence>
<evidence type="ECO:0000256" key="4">
    <source>
        <dbReference type="ARBA" id="ARBA00022803"/>
    </source>
</evidence>
<evidence type="ECO:0000256" key="2">
    <source>
        <dbReference type="ARBA" id="ARBA00008219"/>
    </source>
</evidence>
<dbReference type="PANTHER" id="PTHR13143:SF6">
    <property type="entry name" value="TETRATRICOPEPTIDE REPEAT PROTEIN 19, MITOCHONDRIAL"/>
    <property type="match status" value="1"/>
</dbReference>
<dbReference type="Pfam" id="PF13181">
    <property type="entry name" value="TPR_8"/>
    <property type="match status" value="1"/>
</dbReference>
<evidence type="ECO:0000256" key="1">
    <source>
        <dbReference type="ARBA" id="ARBA00004173"/>
    </source>
</evidence>
<dbReference type="Pfam" id="PF13424">
    <property type="entry name" value="TPR_12"/>
    <property type="match status" value="1"/>
</dbReference>
<feature type="domain" description="Anaphase-promoting complex subunit 5" evidence="8">
    <location>
        <begin position="166"/>
        <end position="213"/>
    </location>
</feature>
<feature type="repeat" description="TPR" evidence="7">
    <location>
        <begin position="277"/>
        <end position="310"/>
    </location>
</feature>
<dbReference type="Proteomes" id="UP000326759">
    <property type="component" value="Unassembled WGS sequence"/>
</dbReference>
<feature type="repeat" description="TPR" evidence="7">
    <location>
        <begin position="316"/>
        <end position="349"/>
    </location>
</feature>
<proteinExistence type="inferred from homology"/>
<dbReference type="InterPro" id="IPR019734">
    <property type="entry name" value="TPR_rpt"/>
</dbReference>
<dbReference type="PROSITE" id="PS50005">
    <property type="entry name" value="TPR"/>
    <property type="match status" value="2"/>
</dbReference>
<name>A0A5N5T9V1_9CRUS</name>
<evidence type="ECO:0000256" key="3">
    <source>
        <dbReference type="ARBA" id="ARBA00022737"/>
    </source>
</evidence>
<comment type="similarity">
    <text evidence="2">Belongs to the TTC19 family.</text>
</comment>
<keyword evidence="6" id="KW-0496">Mitochondrion</keyword>
<dbReference type="OrthoDB" id="5986190at2759"/>
<dbReference type="PANTHER" id="PTHR13143">
    <property type="entry name" value="TETRATRICOPEPTIDE REPEAT PROTEIN 19"/>
    <property type="match status" value="1"/>
</dbReference>
<dbReference type="InterPro" id="IPR040395">
    <property type="entry name" value="TTC19"/>
</dbReference>
<dbReference type="AlphaFoldDB" id="A0A5N5T9V1"/>
<organism evidence="9 10">
    <name type="scientific">Armadillidium nasatum</name>
    <dbReference type="NCBI Taxonomy" id="96803"/>
    <lineage>
        <taxon>Eukaryota</taxon>
        <taxon>Metazoa</taxon>
        <taxon>Ecdysozoa</taxon>
        <taxon>Arthropoda</taxon>
        <taxon>Crustacea</taxon>
        <taxon>Multicrustacea</taxon>
        <taxon>Malacostraca</taxon>
        <taxon>Eumalacostraca</taxon>
        <taxon>Peracarida</taxon>
        <taxon>Isopoda</taxon>
        <taxon>Oniscidea</taxon>
        <taxon>Crinocheta</taxon>
        <taxon>Armadillidiidae</taxon>
        <taxon>Armadillidium</taxon>
    </lineage>
</organism>